<dbReference type="AlphaFoldDB" id="G0UXX6"/>
<gene>
    <name evidence="3" type="ORF">TCIL3000_10_10220</name>
</gene>
<sequence>MSVCPPPWSELTEEEVSQRLSLLASPSPTPGEMRLKFGPHAVFSTGIEEIDRLLPDSGLAFGTVLEMFGPPASGKSRLVRQIISSFAVRGALEWTSVETAGERSTGHSPMQRVRRDHMSPYVVSCCAPLDWCVFYLVSDPSSFSARRMQESLEVALKSALAKSVHCSVDNEGLLDDVMQRIKVVNFAAPNDLLNFFRYLYRDEYAASMHHGNQRRVLIAVDSVAWLWDHPNCGATNHSRHWMAAELVRDLHNALTIGNGYRFEYRDDFKTQQVSPVASYSLYNGEFSSGGVVAIFVNGSANMRYKPVLPDPLGVPVWLAAGADIRLFVESVATTNESSQDNDEVDEGNSTIQKCALPKCVTRVQITKGNGFSVCGARDILLK</sequence>
<dbReference type="InterPro" id="IPR051988">
    <property type="entry name" value="HRR_RAD51_Paralog"/>
</dbReference>
<protein>
    <submittedName>
        <fullName evidence="3">Uncharacterized protein</fullName>
    </submittedName>
</protein>
<dbReference type="Gene3D" id="3.40.50.300">
    <property type="entry name" value="P-loop containing nucleotide triphosphate hydrolases"/>
    <property type="match status" value="1"/>
</dbReference>
<reference evidence="3" key="1">
    <citation type="journal article" date="2012" name="Proc. Natl. Acad. Sci. U.S.A.">
        <title>Antigenic diversity is generated by distinct evolutionary mechanisms in African trypanosome species.</title>
        <authorList>
            <person name="Jackson A.P."/>
            <person name="Berry A."/>
            <person name="Aslett M."/>
            <person name="Allison H.C."/>
            <person name="Burton P."/>
            <person name="Vavrova-Anderson J."/>
            <person name="Brown R."/>
            <person name="Browne H."/>
            <person name="Corton N."/>
            <person name="Hauser H."/>
            <person name="Gamble J."/>
            <person name="Gilderthorp R."/>
            <person name="Marcello L."/>
            <person name="McQuillan J."/>
            <person name="Otto T.D."/>
            <person name="Quail M.A."/>
            <person name="Sanders M.J."/>
            <person name="van Tonder A."/>
            <person name="Ginger M.L."/>
            <person name="Field M.C."/>
            <person name="Barry J.D."/>
            <person name="Hertz-Fowler C."/>
            <person name="Berriman M."/>
        </authorList>
    </citation>
    <scope>NUCLEOTIDE SEQUENCE</scope>
    <source>
        <strain evidence="3">IL3000</strain>
    </source>
</reference>
<keyword evidence="2" id="KW-0539">Nucleus</keyword>
<dbReference type="SUPFAM" id="SSF52540">
    <property type="entry name" value="P-loop containing nucleoside triphosphate hydrolases"/>
    <property type="match status" value="1"/>
</dbReference>
<evidence type="ECO:0000256" key="2">
    <source>
        <dbReference type="ARBA" id="ARBA00023242"/>
    </source>
</evidence>
<dbReference type="PANTHER" id="PTHR46457:SF1">
    <property type="entry name" value="DNA REPAIR PROTEIN RAD51 HOMOLOG 4"/>
    <property type="match status" value="1"/>
</dbReference>
<dbReference type="GO" id="GO:0033063">
    <property type="term" value="C:Rad51B-Rad51C-Rad51D-XRCC2 complex"/>
    <property type="evidence" value="ECO:0007669"/>
    <property type="project" value="TreeGrafter"/>
</dbReference>
<evidence type="ECO:0000313" key="3">
    <source>
        <dbReference type="EMBL" id="CCC94243.1"/>
    </source>
</evidence>
<proteinExistence type="predicted"/>
<dbReference type="InterPro" id="IPR027417">
    <property type="entry name" value="P-loop_NTPase"/>
</dbReference>
<dbReference type="PANTHER" id="PTHR46457">
    <property type="entry name" value="DNA REPAIR PROTEIN RAD51 HOMOLOG 4"/>
    <property type="match status" value="1"/>
</dbReference>
<dbReference type="GO" id="GO:0003697">
    <property type="term" value="F:single-stranded DNA binding"/>
    <property type="evidence" value="ECO:0007669"/>
    <property type="project" value="TreeGrafter"/>
</dbReference>
<dbReference type="GO" id="GO:0005657">
    <property type="term" value="C:replication fork"/>
    <property type="evidence" value="ECO:0007669"/>
    <property type="project" value="TreeGrafter"/>
</dbReference>
<name>G0UXX6_TRYCI</name>
<dbReference type="GO" id="GO:0042148">
    <property type="term" value="P:DNA strand invasion"/>
    <property type="evidence" value="ECO:0007669"/>
    <property type="project" value="TreeGrafter"/>
</dbReference>
<evidence type="ECO:0000256" key="1">
    <source>
        <dbReference type="ARBA" id="ARBA00004123"/>
    </source>
</evidence>
<dbReference type="GO" id="GO:0000724">
    <property type="term" value="P:double-strand break repair via homologous recombination"/>
    <property type="evidence" value="ECO:0007669"/>
    <property type="project" value="TreeGrafter"/>
</dbReference>
<dbReference type="GO" id="GO:0000400">
    <property type="term" value="F:four-way junction DNA binding"/>
    <property type="evidence" value="ECO:0007669"/>
    <property type="project" value="TreeGrafter"/>
</dbReference>
<dbReference type="EMBL" id="HE575323">
    <property type="protein sequence ID" value="CCC94243.1"/>
    <property type="molecule type" value="Genomic_DNA"/>
</dbReference>
<organism evidence="3">
    <name type="scientific">Trypanosoma congolense (strain IL3000)</name>
    <dbReference type="NCBI Taxonomy" id="1068625"/>
    <lineage>
        <taxon>Eukaryota</taxon>
        <taxon>Discoba</taxon>
        <taxon>Euglenozoa</taxon>
        <taxon>Kinetoplastea</taxon>
        <taxon>Metakinetoplastina</taxon>
        <taxon>Trypanosomatida</taxon>
        <taxon>Trypanosomatidae</taxon>
        <taxon>Trypanosoma</taxon>
        <taxon>Nannomonas</taxon>
    </lineage>
</organism>
<dbReference type="GO" id="GO:0008094">
    <property type="term" value="F:ATP-dependent activity, acting on DNA"/>
    <property type="evidence" value="ECO:0007669"/>
    <property type="project" value="TreeGrafter"/>
</dbReference>
<comment type="subcellular location">
    <subcellularLocation>
        <location evidence="1">Nucleus</location>
    </subcellularLocation>
</comment>
<dbReference type="VEuPathDB" id="TriTrypDB:TcIL3000_10_10220"/>
<dbReference type="GO" id="GO:0007131">
    <property type="term" value="P:reciprocal meiotic recombination"/>
    <property type="evidence" value="ECO:0007669"/>
    <property type="project" value="TreeGrafter"/>
</dbReference>
<dbReference type="GO" id="GO:0005815">
    <property type="term" value="C:microtubule organizing center"/>
    <property type="evidence" value="ECO:0007669"/>
    <property type="project" value="TreeGrafter"/>
</dbReference>
<dbReference type="GO" id="GO:0000723">
    <property type="term" value="P:telomere maintenance"/>
    <property type="evidence" value="ECO:0007669"/>
    <property type="project" value="TreeGrafter"/>
</dbReference>
<accession>G0UXX6</accession>